<gene>
    <name evidence="8" type="primary">flhA</name>
    <name evidence="8" type="ORF">GCM10011613_32600</name>
</gene>
<dbReference type="Gene3D" id="1.10.8.540">
    <property type="entry name" value="FHIPEP family, domain 3"/>
    <property type="match status" value="1"/>
</dbReference>
<dbReference type="PROSITE" id="PS00994">
    <property type="entry name" value="FHIPEP"/>
    <property type="match status" value="1"/>
</dbReference>
<accession>A0ABQ3B988</accession>
<keyword evidence="8" id="KW-0282">Flagellum</keyword>
<dbReference type="InterPro" id="IPR025505">
    <property type="entry name" value="FHIPEP_CS"/>
</dbReference>
<dbReference type="InterPro" id="IPR042193">
    <property type="entry name" value="FHIPEP_3"/>
</dbReference>
<dbReference type="PRINTS" id="PR00949">
    <property type="entry name" value="TYPE3IMAPROT"/>
</dbReference>
<dbReference type="InterPro" id="IPR042194">
    <property type="entry name" value="FHIPEP_1"/>
</dbReference>
<feature type="transmembrane region" description="Helical" evidence="7">
    <location>
        <begin position="239"/>
        <end position="261"/>
    </location>
</feature>
<dbReference type="RefSeq" id="WP_189420511.1">
    <property type="nucleotide sequence ID" value="NZ_BMYZ01000003.1"/>
</dbReference>
<evidence type="ECO:0000256" key="1">
    <source>
        <dbReference type="ARBA" id="ARBA00004651"/>
    </source>
</evidence>
<comment type="similarity">
    <text evidence="2">Belongs to the FHIPEP (flagella/HR/invasion proteins export pore) family.</text>
</comment>
<dbReference type="Proteomes" id="UP000619761">
    <property type="component" value="Unassembled WGS sequence"/>
</dbReference>
<dbReference type="PANTHER" id="PTHR30161:SF1">
    <property type="entry name" value="FLAGELLAR BIOSYNTHESIS PROTEIN FLHA-RELATED"/>
    <property type="match status" value="1"/>
</dbReference>
<keyword evidence="3" id="KW-1003">Cell membrane</keyword>
<proteinExistence type="inferred from homology"/>
<dbReference type="PANTHER" id="PTHR30161">
    <property type="entry name" value="FLAGELLAR EXPORT PROTEIN, MEMBRANE FLHA SUBUNIT-RELATED"/>
    <property type="match status" value="1"/>
</dbReference>
<comment type="caution">
    <text evidence="8">The sequence shown here is derived from an EMBL/GenBank/DDBJ whole genome shotgun (WGS) entry which is preliminary data.</text>
</comment>
<feature type="transmembrane region" description="Helical" evidence="7">
    <location>
        <begin position="197"/>
        <end position="219"/>
    </location>
</feature>
<evidence type="ECO:0000256" key="2">
    <source>
        <dbReference type="ARBA" id="ARBA00008835"/>
    </source>
</evidence>
<dbReference type="InterPro" id="IPR042196">
    <property type="entry name" value="FHIPEP_4"/>
</dbReference>
<keyword evidence="5 7" id="KW-1133">Transmembrane helix</keyword>
<keyword evidence="6 7" id="KW-0472">Membrane</keyword>
<evidence type="ECO:0000256" key="5">
    <source>
        <dbReference type="ARBA" id="ARBA00022989"/>
    </source>
</evidence>
<evidence type="ECO:0000313" key="8">
    <source>
        <dbReference type="EMBL" id="GGY84989.1"/>
    </source>
</evidence>
<dbReference type="Pfam" id="PF00771">
    <property type="entry name" value="FHIPEP"/>
    <property type="match status" value="1"/>
</dbReference>
<feature type="transmembrane region" description="Helical" evidence="7">
    <location>
        <begin position="273"/>
        <end position="293"/>
    </location>
</feature>
<feature type="transmembrane region" description="Helical" evidence="7">
    <location>
        <begin position="36"/>
        <end position="58"/>
    </location>
</feature>
<evidence type="ECO:0000256" key="6">
    <source>
        <dbReference type="ARBA" id="ARBA00023136"/>
    </source>
</evidence>
<name>A0ABQ3B988_9GAMM</name>
<organism evidence="8 9">
    <name type="scientific">Cellvibrio zantedeschiae</name>
    <dbReference type="NCBI Taxonomy" id="1237077"/>
    <lineage>
        <taxon>Bacteria</taxon>
        <taxon>Pseudomonadati</taxon>
        <taxon>Pseudomonadota</taxon>
        <taxon>Gammaproteobacteria</taxon>
        <taxon>Cellvibrionales</taxon>
        <taxon>Cellvibrionaceae</taxon>
        <taxon>Cellvibrio</taxon>
    </lineage>
</organism>
<feature type="transmembrane region" description="Helical" evidence="7">
    <location>
        <begin position="110"/>
        <end position="129"/>
    </location>
</feature>
<sequence>MQARFASIFLGAKDLILIIGMIGILMILFVPISKGVLSFLLLTNFSVALLILLVTFYTEKPLEFSTFPSLLLMTTLFRLSLNISTTRLILQNGDAGEVIDAVGAHVVAGNYVIGLVIFFILIVVQYIVVTNGAQRVAEVAARFTLDSLPGKQMSIDADLNMGIIDTDEAKRRRSQLEKESNFYGAMDGASKFVKGDAVAGIVIIIINIIGGLSIGIAQRGMSWGDALHRYTLLTVGDGIVTQIPSLIIAVASGIIITRAATDARLGVEVFKQFSAHPKTIAILLVALVVEAFIPGLPKLPIIILIAIFGGIAWLIYQGKKKQQTAQSTKEEPKRLIENEQFYEDMITEPFEIKIGSVLHDFFAKEEYDIERRISILRKNIANELGLVLPTLTFKKDVKQRPNEYKIYIAGESFASGLLKFDCLLAINPRGDCTEIEGESTREPTYGLPAKWINPELRTAAQNLGYTLIEPETVLLTHLQEISKRYAGHFLTRAEVEKIIDLRRSELGNVVDDVIPAMFTYSDIQKILQGLLAEQVPIKNITAIFEVIADLGRTVKDPEELVESCRQKLKASICESVCDSEGKIHAITFYPNIERKLLASAGYTDINASPLSPKEIDTLINKISKETEKLLKANVSPVILCAAPVRKFVKKVMRRALPLLKVISINEIDERVSVVSSGIIEFEQMAESI</sequence>
<evidence type="ECO:0000256" key="7">
    <source>
        <dbReference type="SAM" id="Phobius"/>
    </source>
</evidence>
<dbReference type="PIRSF" id="PIRSF005419">
    <property type="entry name" value="FlhA"/>
    <property type="match status" value="1"/>
</dbReference>
<dbReference type="InterPro" id="IPR001712">
    <property type="entry name" value="T3SS_FHIPEP"/>
</dbReference>
<protein>
    <submittedName>
        <fullName evidence="8">Flagellar biosynthesis protein FlhA</fullName>
    </submittedName>
</protein>
<feature type="transmembrane region" description="Helical" evidence="7">
    <location>
        <begin position="299"/>
        <end position="316"/>
    </location>
</feature>
<keyword evidence="8" id="KW-0966">Cell projection</keyword>
<dbReference type="Gene3D" id="3.40.50.12790">
    <property type="entry name" value="FHIPEP family, domain 4"/>
    <property type="match status" value="1"/>
</dbReference>
<keyword evidence="9" id="KW-1185">Reference proteome</keyword>
<evidence type="ECO:0000256" key="4">
    <source>
        <dbReference type="ARBA" id="ARBA00022692"/>
    </source>
</evidence>
<keyword evidence="4 7" id="KW-0812">Transmembrane</keyword>
<dbReference type="Gene3D" id="3.40.30.60">
    <property type="entry name" value="FHIPEP family, domain 1"/>
    <property type="match status" value="1"/>
</dbReference>
<dbReference type="EMBL" id="BMYZ01000003">
    <property type="protein sequence ID" value="GGY84989.1"/>
    <property type="molecule type" value="Genomic_DNA"/>
</dbReference>
<comment type="subcellular location">
    <subcellularLocation>
        <location evidence="1">Cell membrane</location>
        <topology evidence="1">Multi-pass membrane protein</topology>
    </subcellularLocation>
</comment>
<keyword evidence="8" id="KW-0969">Cilium</keyword>
<reference evidence="9" key="1">
    <citation type="journal article" date="2019" name="Int. J. Syst. Evol. Microbiol.">
        <title>The Global Catalogue of Microorganisms (GCM) 10K type strain sequencing project: providing services to taxonomists for standard genome sequencing and annotation.</title>
        <authorList>
            <consortium name="The Broad Institute Genomics Platform"/>
            <consortium name="The Broad Institute Genome Sequencing Center for Infectious Disease"/>
            <person name="Wu L."/>
            <person name="Ma J."/>
        </authorList>
    </citation>
    <scope>NUCLEOTIDE SEQUENCE [LARGE SCALE GENOMIC DNA]</scope>
    <source>
        <strain evidence="9">KCTC 32239</strain>
    </source>
</reference>
<evidence type="ECO:0000313" key="9">
    <source>
        <dbReference type="Proteomes" id="UP000619761"/>
    </source>
</evidence>
<feature type="transmembrane region" description="Helical" evidence="7">
    <location>
        <begin position="12"/>
        <end position="30"/>
    </location>
</feature>
<evidence type="ECO:0000256" key="3">
    <source>
        <dbReference type="ARBA" id="ARBA00022475"/>
    </source>
</evidence>